<proteinExistence type="predicted"/>
<gene>
    <name evidence="2" type="ORF">MMAD_31560</name>
</gene>
<reference evidence="2 3" key="1">
    <citation type="journal article" date="2019" name="Emerg. Microbes Infect.">
        <title>Comprehensive subspecies identification of 175 nontuberculous mycobacteria species based on 7547 genomic profiles.</title>
        <authorList>
            <person name="Matsumoto Y."/>
            <person name="Kinjo T."/>
            <person name="Motooka D."/>
            <person name="Nabeya D."/>
            <person name="Jung N."/>
            <person name="Uechi K."/>
            <person name="Horii T."/>
            <person name="Iida T."/>
            <person name="Fujita J."/>
            <person name="Nakamura S."/>
        </authorList>
    </citation>
    <scope>NUCLEOTIDE SEQUENCE [LARGE SCALE GENOMIC DNA]</scope>
    <source>
        <strain evidence="2 3">JCM 13574</strain>
    </source>
</reference>
<keyword evidence="3" id="KW-1185">Reference proteome</keyword>
<dbReference type="Gene3D" id="3.10.450.50">
    <property type="match status" value="1"/>
</dbReference>
<name>A0A7I7XI28_9MYCO</name>
<protein>
    <recommendedName>
        <fullName evidence="1">SnoaL-like domain-containing protein</fullName>
    </recommendedName>
</protein>
<evidence type="ECO:0000313" key="3">
    <source>
        <dbReference type="Proteomes" id="UP000466517"/>
    </source>
</evidence>
<dbReference type="PANTHER" id="PTHR41252">
    <property type="entry name" value="BLR2505 PROTEIN"/>
    <property type="match status" value="1"/>
</dbReference>
<sequence>MSTPTETVRAFYAALSAGDLPAAMRLMTEDIEWITMLDPSNITGRGPHHVVEEVLEPLAREWTSYALSPSEFIADGDTVVSLGRFTCVHGTTGKRADAKYAHIWTIDAGRIARFRQYIDTFAITQAREASSS</sequence>
<dbReference type="RefSeq" id="WP_163738927.1">
    <property type="nucleotide sequence ID" value="NZ_AP022610.1"/>
</dbReference>
<dbReference type="Pfam" id="PF12680">
    <property type="entry name" value="SnoaL_2"/>
    <property type="match status" value="1"/>
</dbReference>
<dbReference type="InterPro" id="IPR032710">
    <property type="entry name" value="NTF2-like_dom_sf"/>
</dbReference>
<dbReference type="PANTHER" id="PTHR41252:SF1">
    <property type="entry name" value="BLR2505 PROTEIN"/>
    <property type="match status" value="1"/>
</dbReference>
<dbReference type="AlphaFoldDB" id="A0A7I7XI28"/>
<evidence type="ECO:0000259" key="1">
    <source>
        <dbReference type="Pfam" id="PF12680"/>
    </source>
</evidence>
<dbReference type="EMBL" id="AP022610">
    <property type="protein sequence ID" value="BBZ28861.1"/>
    <property type="molecule type" value="Genomic_DNA"/>
</dbReference>
<evidence type="ECO:0000313" key="2">
    <source>
        <dbReference type="EMBL" id="BBZ28861.1"/>
    </source>
</evidence>
<accession>A0A7I7XI28</accession>
<feature type="domain" description="SnoaL-like" evidence="1">
    <location>
        <begin position="8"/>
        <end position="113"/>
    </location>
</feature>
<dbReference type="KEGG" id="mmag:MMAD_31560"/>
<dbReference type="SUPFAM" id="SSF54427">
    <property type="entry name" value="NTF2-like"/>
    <property type="match status" value="1"/>
</dbReference>
<dbReference type="InterPro" id="IPR037401">
    <property type="entry name" value="SnoaL-like"/>
</dbReference>
<organism evidence="2 3">
    <name type="scientific">Mycolicibacterium madagascariense</name>
    <dbReference type="NCBI Taxonomy" id="212765"/>
    <lineage>
        <taxon>Bacteria</taxon>
        <taxon>Bacillati</taxon>
        <taxon>Actinomycetota</taxon>
        <taxon>Actinomycetes</taxon>
        <taxon>Mycobacteriales</taxon>
        <taxon>Mycobacteriaceae</taxon>
        <taxon>Mycolicibacterium</taxon>
    </lineage>
</organism>
<dbReference type="Proteomes" id="UP000466517">
    <property type="component" value="Chromosome"/>
</dbReference>